<comment type="caution">
    <text evidence="1">The sequence shown here is derived from an EMBL/GenBank/DDBJ whole genome shotgun (WGS) entry which is preliminary data.</text>
</comment>
<keyword evidence="2" id="KW-1185">Reference proteome</keyword>
<dbReference type="Proteomes" id="UP000828390">
    <property type="component" value="Unassembled WGS sequence"/>
</dbReference>
<gene>
    <name evidence="1" type="ORF">DPMN_122507</name>
</gene>
<evidence type="ECO:0000313" key="2">
    <source>
        <dbReference type="Proteomes" id="UP000828390"/>
    </source>
</evidence>
<organism evidence="1 2">
    <name type="scientific">Dreissena polymorpha</name>
    <name type="common">Zebra mussel</name>
    <name type="synonym">Mytilus polymorpha</name>
    <dbReference type="NCBI Taxonomy" id="45954"/>
    <lineage>
        <taxon>Eukaryota</taxon>
        <taxon>Metazoa</taxon>
        <taxon>Spiralia</taxon>
        <taxon>Lophotrochozoa</taxon>
        <taxon>Mollusca</taxon>
        <taxon>Bivalvia</taxon>
        <taxon>Autobranchia</taxon>
        <taxon>Heteroconchia</taxon>
        <taxon>Euheterodonta</taxon>
        <taxon>Imparidentia</taxon>
        <taxon>Neoheterodontei</taxon>
        <taxon>Myida</taxon>
        <taxon>Dreissenoidea</taxon>
        <taxon>Dreissenidae</taxon>
        <taxon>Dreissena</taxon>
    </lineage>
</organism>
<name>A0A9D4JU93_DREPO</name>
<evidence type="ECO:0000313" key="1">
    <source>
        <dbReference type="EMBL" id="KAH3820758.1"/>
    </source>
</evidence>
<reference evidence="1" key="2">
    <citation type="submission" date="2020-11" db="EMBL/GenBank/DDBJ databases">
        <authorList>
            <person name="McCartney M.A."/>
            <person name="Auch B."/>
            <person name="Kono T."/>
            <person name="Mallez S."/>
            <person name="Becker A."/>
            <person name="Gohl D.M."/>
            <person name="Silverstein K.A.T."/>
            <person name="Koren S."/>
            <person name="Bechman K.B."/>
            <person name="Herman A."/>
            <person name="Abrahante J.E."/>
            <person name="Garbe J."/>
        </authorList>
    </citation>
    <scope>NUCLEOTIDE SEQUENCE</scope>
    <source>
        <strain evidence="1">Duluth1</strain>
        <tissue evidence="1">Whole animal</tissue>
    </source>
</reference>
<dbReference type="EMBL" id="JAIWYP010000005">
    <property type="protein sequence ID" value="KAH3820758.1"/>
    <property type="molecule type" value="Genomic_DNA"/>
</dbReference>
<reference evidence="1" key="1">
    <citation type="journal article" date="2019" name="bioRxiv">
        <title>The Genome of the Zebra Mussel, Dreissena polymorpha: A Resource for Invasive Species Research.</title>
        <authorList>
            <person name="McCartney M.A."/>
            <person name="Auch B."/>
            <person name="Kono T."/>
            <person name="Mallez S."/>
            <person name="Zhang Y."/>
            <person name="Obille A."/>
            <person name="Becker A."/>
            <person name="Abrahante J.E."/>
            <person name="Garbe J."/>
            <person name="Badalamenti J.P."/>
            <person name="Herman A."/>
            <person name="Mangelson H."/>
            <person name="Liachko I."/>
            <person name="Sullivan S."/>
            <person name="Sone E.D."/>
            <person name="Koren S."/>
            <person name="Silverstein K.A.T."/>
            <person name="Beckman K.B."/>
            <person name="Gohl D.M."/>
        </authorList>
    </citation>
    <scope>NUCLEOTIDE SEQUENCE</scope>
    <source>
        <strain evidence="1">Duluth1</strain>
        <tissue evidence="1">Whole animal</tissue>
    </source>
</reference>
<accession>A0A9D4JU93</accession>
<sequence>MRDDNTEILFKSGLRCAAESNSSMERNLSFDDLNVDLPLKRALENSRAQRVVPGALVDQQTYSLKSMCKCPYPAFCLSAIEVWWSLREKVAQDGREPTTLQMPTDVLKKSPCWKGHKEQLCQHQKLKKLIQLLTKFGEDWMKTT</sequence>
<dbReference type="AlphaFoldDB" id="A0A9D4JU93"/>
<proteinExistence type="predicted"/>
<protein>
    <submittedName>
        <fullName evidence="1">Uncharacterized protein</fullName>
    </submittedName>
</protein>